<dbReference type="OrthoDB" id="213077at2"/>
<evidence type="ECO:0008006" key="4">
    <source>
        <dbReference type="Google" id="ProtNLM"/>
    </source>
</evidence>
<organism evidence="2 3">
    <name type="scientific">Stratiformator vulcanicus</name>
    <dbReference type="NCBI Taxonomy" id="2527980"/>
    <lineage>
        <taxon>Bacteria</taxon>
        <taxon>Pseudomonadati</taxon>
        <taxon>Planctomycetota</taxon>
        <taxon>Planctomycetia</taxon>
        <taxon>Planctomycetales</taxon>
        <taxon>Planctomycetaceae</taxon>
        <taxon>Stratiformator</taxon>
    </lineage>
</organism>
<dbReference type="RefSeq" id="WP_145363333.1">
    <property type="nucleotide sequence ID" value="NZ_CP036268.1"/>
</dbReference>
<feature type="transmembrane region" description="Helical" evidence="1">
    <location>
        <begin position="102"/>
        <end position="126"/>
    </location>
</feature>
<feature type="transmembrane region" description="Helical" evidence="1">
    <location>
        <begin position="398"/>
        <end position="419"/>
    </location>
</feature>
<keyword evidence="1" id="KW-0812">Transmembrane</keyword>
<sequence length="436" mass="46789">MSASAGAVFRAATWNQILWSAGYPLTAGGFLVYWTRQAGAGTIAIAILLALPETAGLAGGLSRRLQSAGLSRKLLFLACSVAGTLSLLPLLAIPWLQPTASISLTIVFVSVAISHAIGSVGYVAYLSWLSDLAPQRAWGRLFAWREAARIVAVLIVPASVGYLQRAGDAGFLPAEKNWFMASFFLSGIILQLASLLPLARLPSIPLNFELVREPQWQRLRSTLIDPHYRRLLTHNWLLSAANGLTQSAFFLFATGSQFAAISLGTYYVLGSWMRGLQLPVSFVAGRLCDLGWALRMRVIGVVVGSAGLLFWFPANDGDWRWLIAAFACWGMFAAANVSGSRIMLAAARRSDNSAEIALFRQVGGFLAGLFGLLGGVMLTALQDQVSGRSASFDPAAPFFVLFALSLVGRFASLLPLIGLSEQDVSFEASDEARPPT</sequence>
<keyword evidence="1" id="KW-0472">Membrane</keyword>
<feature type="transmembrane region" description="Helical" evidence="1">
    <location>
        <begin position="40"/>
        <end position="62"/>
    </location>
</feature>
<feature type="transmembrane region" description="Helical" evidence="1">
    <location>
        <begin position="236"/>
        <end position="260"/>
    </location>
</feature>
<dbReference type="Proteomes" id="UP000317318">
    <property type="component" value="Chromosome"/>
</dbReference>
<feature type="transmembrane region" description="Helical" evidence="1">
    <location>
        <begin position="358"/>
        <end position="378"/>
    </location>
</feature>
<feature type="transmembrane region" description="Helical" evidence="1">
    <location>
        <begin position="147"/>
        <end position="166"/>
    </location>
</feature>
<keyword evidence="3" id="KW-1185">Reference proteome</keyword>
<proteinExistence type="predicted"/>
<name>A0A517R006_9PLAN</name>
<keyword evidence="1" id="KW-1133">Transmembrane helix</keyword>
<accession>A0A517R006</accession>
<dbReference type="KEGG" id="svp:Pan189_15700"/>
<feature type="transmembrane region" description="Helical" evidence="1">
    <location>
        <begin position="319"/>
        <end position="337"/>
    </location>
</feature>
<dbReference type="EMBL" id="CP036268">
    <property type="protein sequence ID" value="QDT37198.1"/>
    <property type="molecule type" value="Genomic_DNA"/>
</dbReference>
<reference evidence="2 3" key="1">
    <citation type="submission" date="2019-02" db="EMBL/GenBank/DDBJ databases">
        <title>Deep-cultivation of Planctomycetes and their phenomic and genomic characterization uncovers novel biology.</title>
        <authorList>
            <person name="Wiegand S."/>
            <person name="Jogler M."/>
            <person name="Boedeker C."/>
            <person name="Pinto D."/>
            <person name="Vollmers J."/>
            <person name="Rivas-Marin E."/>
            <person name="Kohn T."/>
            <person name="Peeters S.H."/>
            <person name="Heuer A."/>
            <person name="Rast P."/>
            <person name="Oberbeckmann S."/>
            <person name="Bunk B."/>
            <person name="Jeske O."/>
            <person name="Meyerdierks A."/>
            <person name="Storesund J.E."/>
            <person name="Kallscheuer N."/>
            <person name="Luecker S."/>
            <person name="Lage O.M."/>
            <person name="Pohl T."/>
            <person name="Merkel B.J."/>
            <person name="Hornburger P."/>
            <person name="Mueller R.-W."/>
            <person name="Bruemmer F."/>
            <person name="Labrenz M."/>
            <person name="Spormann A.M."/>
            <person name="Op den Camp H."/>
            <person name="Overmann J."/>
            <person name="Amann R."/>
            <person name="Jetten M.S.M."/>
            <person name="Mascher T."/>
            <person name="Medema M.H."/>
            <person name="Devos D.P."/>
            <person name="Kaster A.-K."/>
            <person name="Ovreas L."/>
            <person name="Rohde M."/>
            <person name="Galperin M.Y."/>
            <person name="Jogler C."/>
        </authorList>
    </citation>
    <scope>NUCLEOTIDE SEQUENCE [LARGE SCALE GENOMIC DNA]</scope>
    <source>
        <strain evidence="2 3">Pan189</strain>
    </source>
</reference>
<feature type="transmembrane region" description="Helical" evidence="1">
    <location>
        <begin position="296"/>
        <end position="313"/>
    </location>
</feature>
<feature type="transmembrane region" description="Helical" evidence="1">
    <location>
        <begin position="12"/>
        <end position="34"/>
    </location>
</feature>
<gene>
    <name evidence="2" type="ORF">Pan189_15700</name>
</gene>
<dbReference type="SUPFAM" id="SSF103473">
    <property type="entry name" value="MFS general substrate transporter"/>
    <property type="match status" value="1"/>
</dbReference>
<evidence type="ECO:0000313" key="3">
    <source>
        <dbReference type="Proteomes" id="UP000317318"/>
    </source>
</evidence>
<dbReference type="InterPro" id="IPR036259">
    <property type="entry name" value="MFS_trans_sf"/>
</dbReference>
<dbReference type="AlphaFoldDB" id="A0A517R006"/>
<protein>
    <recommendedName>
        <fullName evidence="4">Major Facilitator Superfamily protein</fullName>
    </recommendedName>
</protein>
<evidence type="ECO:0000313" key="2">
    <source>
        <dbReference type="EMBL" id="QDT37198.1"/>
    </source>
</evidence>
<dbReference type="Gene3D" id="1.20.1250.20">
    <property type="entry name" value="MFS general substrate transporter like domains"/>
    <property type="match status" value="1"/>
</dbReference>
<evidence type="ECO:0000256" key="1">
    <source>
        <dbReference type="SAM" id="Phobius"/>
    </source>
</evidence>
<feature type="transmembrane region" description="Helical" evidence="1">
    <location>
        <begin position="74"/>
        <end position="96"/>
    </location>
</feature>